<dbReference type="PANTHER" id="PTHR43708">
    <property type="entry name" value="CONSERVED EXPRESSED OXIDOREDUCTASE (EUROFUNG)"/>
    <property type="match status" value="1"/>
</dbReference>
<dbReference type="InterPro" id="IPR036291">
    <property type="entry name" value="NAD(P)-bd_dom_sf"/>
</dbReference>
<dbReference type="SUPFAM" id="SSF55347">
    <property type="entry name" value="Glyceraldehyde-3-phosphate dehydrogenase-like, C-terminal domain"/>
    <property type="match status" value="1"/>
</dbReference>
<dbReference type="Proteomes" id="UP000050867">
    <property type="component" value="Unassembled WGS sequence"/>
</dbReference>
<dbReference type="InterPro" id="IPR000683">
    <property type="entry name" value="Gfo/Idh/MocA-like_OxRdtase_N"/>
</dbReference>
<feature type="domain" description="Gfo/Idh/MocA-like oxidoreductase N-terminal" evidence="3">
    <location>
        <begin position="16"/>
        <end position="135"/>
    </location>
</feature>
<dbReference type="eggNOG" id="COG0673">
    <property type="taxonomic scope" value="Bacteria"/>
</dbReference>
<dbReference type="RefSeq" id="WP_018386657.1">
    <property type="nucleotide sequence ID" value="NZ_LLZU01000010.1"/>
</dbReference>
<dbReference type="Gene3D" id="3.40.50.720">
    <property type="entry name" value="NAD(P)-binding Rossmann-like Domain"/>
    <property type="match status" value="1"/>
</dbReference>
<dbReference type="InterPro" id="IPR051317">
    <property type="entry name" value="Gfo/Idh/MocA_oxidoreduct"/>
</dbReference>
<evidence type="ECO:0000256" key="1">
    <source>
        <dbReference type="ARBA" id="ARBA00010928"/>
    </source>
</evidence>
<protein>
    <submittedName>
        <fullName evidence="5">Oxidoreductase</fullName>
    </submittedName>
</protein>
<feature type="domain" description="GFO/IDH/MocA-like oxidoreductase" evidence="4">
    <location>
        <begin position="154"/>
        <end position="263"/>
    </location>
</feature>
<evidence type="ECO:0000259" key="3">
    <source>
        <dbReference type="Pfam" id="PF01408"/>
    </source>
</evidence>
<keyword evidence="2" id="KW-0560">Oxidoreductase</keyword>
<comment type="similarity">
    <text evidence="1">Belongs to the Gfo/Idh/MocA family.</text>
</comment>
<dbReference type="STRING" id="76728.AQ490_19065"/>
<sequence>MTEPTFKTVPDDGEPLRILVVGAGRMARLWLRAILASPDTALAGLVDIDPAAAEKALAETGAPDVPTGPGLTALAAATSPDAVVDVTVPAAHLPVTLEALALGLPVLGEKPLAVTLPEALRLAAAAELAGELFMVSQSRRYHPHLFTFKQQVGRLGRLGILTTEFFKAPHFGGFRDAMAHPLLLDMAIHPFDTARWLLNAEPVSVRCEEYNPGWSWYVGAAAATAVFEMTGGSRYIFTGSWCSPGLETSWNGAWRLSGEHGSITWDGDHPATVEMTPGKDVDRAAGRMWTTAEPAKGVAGSLAEFVHALRTGTVPMGEVHDNVMSLAMVTGALESVLTDRRIRMDDLLDAALADALESATGPERDLLCSRAPLSSSRSCTRAPGSGPA</sequence>
<keyword evidence="6" id="KW-1185">Reference proteome</keyword>
<accession>A0A0T6LUR9</accession>
<dbReference type="Pfam" id="PF01408">
    <property type="entry name" value="GFO_IDH_MocA"/>
    <property type="match status" value="1"/>
</dbReference>
<dbReference type="EMBL" id="LLZU01000010">
    <property type="protein sequence ID" value="KRV49796.1"/>
    <property type="molecule type" value="Genomic_DNA"/>
</dbReference>
<reference evidence="5 6" key="1">
    <citation type="submission" date="2015-10" db="EMBL/GenBank/DDBJ databases">
        <title>Draft genome sequence of pyrrolomycin-producing Streptomyces vitaminophilus.</title>
        <authorList>
            <person name="Graham D.E."/>
            <person name="Mahan K.M."/>
            <person name="Klingeman D.M."/>
            <person name="Hettich R.L."/>
            <person name="Parry R.J."/>
        </authorList>
    </citation>
    <scope>NUCLEOTIDE SEQUENCE [LARGE SCALE GENOMIC DNA]</scope>
    <source>
        <strain evidence="5 6">ATCC 31673</strain>
    </source>
</reference>
<dbReference type="AlphaFoldDB" id="A0A0T6LUR9"/>
<dbReference type="SUPFAM" id="SSF51735">
    <property type="entry name" value="NAD(P)-binding Rossmann-fold domains"/>
    <property type="match status" value="1"/>
</dbReference>
<evidence type="ECO:0000259" key="4">
    <source>
        <dbReference type="Pfam" id="PF22725"/>
    </source>
</evidence>
<gene>
    <name evidence="5" type="ORF">AQ490_19065</name>
</gene>
<evidence type="ECO:0000256" key="2">
    <source>
        <dbReference type="ARBA" id="ARBA00023002"/>
    </source>
</evidence>
<evidence type="ECO:0000313" key="6">
    <source>
        <dbReference type="Proteomes" id="UP000050867"/>
    </source>
</evidence>
<dbReference type="Pfam" id="PF22725">
    <property type="entry name" value="GFO_IDH_MocA_C3"/>
    <property type="match status" value="1"/>
</dbReference>
<dbReference type="InterPro" id="IPR055170">
    <property type="entry name" value="GFO_IDH_MocA-like_dom"/>
</dbReference>
<name>A0A0T6LUR9_WENVI</name>
<dbReference type="GO" id="GO:0000166">
    <property type="term" value="F:nucleotide binding"/>
    <property type="evidence" value="ECO:0007669"/>
    <property type="project" value="InterPro"/>
</dbReference>
<dbReference type="GO" id="GO:0016491">
    <property type="term" value="F:oxidoreductase activity"/>
    <property type="evidence" value="ECO:0007669"/>
    <property type="project" value="UniProtKB-KW"/>
</dbReference>
<comment type="caution">
    <text evidence="5">The sequence shown here is derived from an EMBL/GenBank/DDBJ whole genome shotgun (WGS) entry which is preliminary data.</text>
</comment>
<proteinExistence type="inferred from homology"/>
<organism evidence="5 6">
    <name type="scientific">Wenjunlia vitaminophila</name>
    <name type="common">Streptomyces vitaminophilus</name>
    <dbReference type="NCBI Taxonomy" id="76728"/>
    <lineage>
        <taxon>Bacteria</taxon>
        <taxon>Bacillati</taxon>
        <taxon>Actinomycetota</taxon>
        <taxon>Actinomycetes</taxon>
        <taxon>Kitasatosporales</taxon>
        <taxon>Streptomycetaceae</taxon>
        <taxon>Wenjunlia</taxon>
    </lineage>
</organism>
<dbReference type="OrthoDB" id="9800252at2"/>
<evidence type="ECO:0000313" key="5">
    <source>
        <dbReference type="EMBL" id="KRV49796.1"/>
    </source>
</evidence>
<dbReference type="Gene3D" id="3.30.360.10">
    <property type="entry name" value="Dihydrodipicolinate Reductase, domain 2"/>
    <property type="match status" value="1"/>
</dbReference>
<dbReference type="PANTHER" id="PTHR43708:SF5">
    <property type="entry name" value="CONSERVED EXPRESSED OXIDOREDUCTASE (EUROFUNG)-RELATED"/>
    <property type="match status" value="1"/>
</dbReference>